<evidence type="ECO:0000313" key="6">
    <source>
        <dbReference type="EMBL" id="CAI9261945.1"/>
    </source>
</evidence>
<keyword evidence="3" id="KW-0508">mRNA splicing</keyword>
<dbReference type="GO" id="GO:0008380">
    <property type="term" value="P:RNA splicing"/>
    <property type="evidence" value="ECO:0007669"/>
    <property type="project" value="UniProtKB-KW"/>
</dbReference>
<evidence type="ECO:0000256" key="3">
    <source>
        <dbReference type="ARBA" id="ARBA00023187"/>
    </source>
</evidence>
<keyword evidence="1" id="KW-0507">mRNA processing</keyword>
<name>A0AA35Y217_LACSI</name>
<gene>
    <name evidence="6" type="ORF">LSALG_LOCUS2711</name>
</gene>
<feature type="domain" description="RRM" evidence="5">
    <location>
        <begin position="28"/>
        <end position="105"/>
    </location>
</feature>
<proteinExistence type="predicted"/>
<evidence type="ECO:0000256" key="2">
    <source>
        <dbReference type="ARBA" id="ARBA00022728"/>
    </source>
</evidence>
<dbReference type="GO" id="GO:0005681">
    <property type="term" value="C:spliceosomal complex"/>
    <property type="evidence" value="ECO:0007669"/>
    <property type="project" value="UniProtKB-KW"/>
</dbReference>
<dbReference type="InterPro" id="IPR035979">
    <property type="entry name" value="RBD_domain_sf"/>
</dbReference>
<evidence type="ECO:0000313" key="7">
    <source>
        <dbReference type="Proteomes" id="UP001177003"/>
    </source>
</evidence>
<dbReference type="InterPro" id="IPR000504">
    <property type="entry name" value="RRM_dom"/>
</dbReference>
<accession>A0AA35Y217</accession>
<dbReference type="SUPFAM" id="SSF54928">
    <property type="entry name" value="RNA-binding domain, RBD"/>
    <property type="match status" value="1"/>
</dbReference>
<evidence type="ECO:0000259" key="5">
    <source>
        <dbReference type="PROSITE" id="PS50102"/>
    </source>
</evidence>
<dbReference type="InterPro" id="IPR050907">
    <property type="entry name" value="SRSF"/>
</dbReference>
<evidence type="ECO:0000256" key="4">
    <source>
        <dbReference type="PROSITE-ProRule" id="PRU00176"/>
    </source>
</evidence>
<evidence type="ECO:0000256" key="1">
    <source>
        <dbReference type="ARBA" id="ARBA00022664"/>
    </source>
</evidence>
<dbReference type="PROSITE" id="PS50102">
    <property type="entry name" value="RRM"/>
    <property type="match status" value="1"/>
</dbReference>
<keyword evidence="7" id="KW-1185">Reference proteome</keyword>
<dbReference type="Proteomes" id="UP001177003">
    <property type="component" value="Chromosome 0"/>
</dbReference>
<keyword evidence="4" id="KW-0694">RNA-binding</keyword>
<protein>
    <recommendedName>
        <fullName evidence="5">RRM domain-containing protein</fullName>
    </recommendedName>
</protein>
<dbReference type="GO" id="GO:0006397">
    <property type="term" value="P:mRNA processing"/>
    <property type="evidence" value="ECO:0007669"/>
    <property type="project" value="UniProtKB-KW"/>
</dbReference>
<dbReference type="InterPro" id="IPR012677">
    <property type="entry name" value="Nucleotide-bd_a/b_plait_sf"/>
</dbReference>
<dbReference type="PANTHER" id="PTHR23147">
    <property type="entry name" value="SERINE/ARGININE RICH SPLICING FACTOR"/>
    <property type="match status" value="1"/>
</dbReference>
<dbReference type="Gene3D" id="3.30.70.330">
    <property type="match status" value="1"/>
</dbReference>
<dbReference type="AlphaFoldDB" id="A0AA35Y217"/>
<sequence length="308" mass="34943">MEGRPKDTWTEVRWRQRDFGRKRLEKSTTMFVSNFPDGARKENIKKIFSRYGDISDVYMVTKKDIHRKNFASVSFKGVDDEMRLEYSLQGIKCMGSRLEVNVARFERKDGPTIKRNIVGNGPNSQQKSTDSFCDGRTFAAVTSGFQQDLPPPLLVLTNKPINLETDSFWSHWILSPLTLIGYVRSIEGLRNLPLKYRLGHDGAYGMKYMGGLSVVNLAGSSYIGNRDRIEWLKVIGLPLHMWSEEIFSRIALSIGQLIGPMETPLNLQDVSHGKICVLTDKKTKINEEVSVESNGNIQKVGLLEYDSD</sequence>
<dbReference type="GO" id="GO:0003723">
    <property type="term" value="F:RNA binding"/>
    <property type="evidence" value="ECO:0007669"/>
    <property type="project" value="UniProtKB-UniRule"/>
</dbReference>
<organism evidence="6 7">
    <name type="scientific">Lactuca saligna</name>
    <name type="common">Willowleaf lettuce</name>
    <dbReference type="NCBI Taxonomy" id="75948"/>
    <lineage>
        <taxon>Eukaryota</taxon>
        <taxon>Viridiplantae</taxon>
        <taxon>Streptophyta</taxon>
        <taxon>Embryophyta</taxon>
        <taxon>Tracheophyta</taxon>
        <taxon>Spermatophyta</taxon>
        <taxon>Magnoliopsida</taxon>
        <taxon>eudicotyledons</taxon>
        <taxon>Gunneridae</taxon>
        <taxon>Pentapetalae</taxon>
        <taxon>asterids</taxon>
        <taxon>campanulids</taxon>
        <taxon>Asterales</taxon>
        <taxon>Asteraceae</taxon>
        <taxon>Cichorioideae</taxon>
        <taxon>Cichorieae</taxon>
        <taxon>Lactucinae</taxon>
        <taxon>Lactuca</taxon>
    </lineage>
</organism>
<reference evidence="6" key="1">
    <citation type="submission" date="2023-04" db="EMBL/GenBank/DDBJ databases">
        <authorList>
            <person name="Vijverberg K."/>
            <person name="Xiong W."/>
            <person name="Schranz E."/>
        </authorList>
    </citation>
    <scope>NUCLEOTIDE SEQUENCE</scope>
</reference>
<dbReference type="Pfam" id="PF00076">
    <property type="entry name" value="RRM_1"/>
    <property type="match status" value="1"/>
</dbReference>
<dbReference type="EMBL" id="OX465086">
    <property type="protein sequence ID" value="CAI9261945.1"/>
    <property type="molecule type" value="Genomic_DNA"/>
</dbReference>
<dbReference type="SMART" id="SM00360">
    <property type="entry name" value="RRM"/>
    <property type="match status" value="1"/>
</dbReference>
<keyword evidence="2" id="KW-0747">Spliceosome</keyword>